<dbReference type="Pfam" id="PF00023">
    <property type="entry name" value="Ank"/>
    <property type="match status" value="1"/>
</dbReference>
<comment type="caution">
    <text evidence="2">The sequence shown here is derived from an EMBL/GenBank/DDBJ whole genome shotgun (WGS) entry which is preliminary data.</text>
</comment>
<reference evidence="2" key="1">
    <citation type="journal article" date="2021" name="IMA Fungus">
        <title>Genomic characterization of three marine fungi, including Emericellopsis atlantica sp. nov. with signatures of a generalist lifestyle and marine biomass degradation.</title>
        <authorList>
            <person name="Hagestad O.C."/>
            <person name="Hou L."/>
            <person name="Andersen J.H."/>
            <person name="Hansen E.H."/>
            <person name="Altermark B."/>
            <person name="Li C."/>
            <person name="Kuhnert E."/>
            <person name="Cox R.J."/>
            <person name="Crous P.W."/>
            <person name="Spatafora J.W."/>
            <person name="Lail K."/>
            <person name="Amirebrahimi M."/>
            <person name="Lipzen A."/>
            <person name="Pangilinan J."/>
            <person name="Andreopoulos W."/>
            <person name="Hayes R.D."/>
            <person name="Ng V."/>
            <person name="Grigoriev I.V."/>
            <person name="Jackson S.A."/>
            <person name="Sutton T.D.S."/>
            <person name="Dobson A.D.W."/>
            <person name="Rama T."/>
        </authorList>
    </citation>
    <scope>NUCLEOTIDE SEQUENCE</scope>
    <source>
        <strain evidence="2">TRa018bII</strain>
    </source>
</reference>
<gene>
    <name evidence="2" type="ORF">BJ875DRAFT_485139</name>
</gene>
<evidence type="ECO:0000256" key="1">
    <source>
        <dbReference type="PROSITE-ProRule" id="PRU00023"/>
    </source>
</evidence>
<name>A0A9P8C4G0_9HELO</name>
<dbReference type="EMBL" id="MU251500">
    <property type="protein sequence ID" value="KAG9233459.1"/>
    <property type="molecule type" value="Genomic_DNA"/>
</dbReference>
<dbReference type="InterPro" id="IPR002110">
    <property type="entry name" value="Ankyrin_rpt"/>
</dbReference>
<dbReference type="PROSITE" id="PS50088">
    <property type="entry name" value="ANK_REPEAT"/>
    <property type="match status" value="1"/>
</dbReference>
<evidence type="ECO:0000313" key="2">
    <source>
        <dbReference type="EMBL" id="KAG9233459.1"/>
    </source>
</evidence>
<feature type="repeat" description="ANK" evidence="1">
    <location>
        <begin position="85"/>
        <end position="117"/>
    </location>
</feature>
<accession>A0A9P8C4G0</accession>
<evidence type="ECO:0000313" key="3">
    <source>
        <dbReference type="Proteomes" id="UP000824998"/>
    </source>
</evidence>
<dbReference type="OrthoDB" id="248923at2759"/>
<dbReference type="Gene3D" id="1.25.40.20">
    <property type="entry name" value="Ankyrin repeat-containing domain"/>
    <property type="match status" value="1"/>
</dbReference>
<dbReference type="PROSITE" id="PS50297">
    <property type="entry name" value="ANK_REP_REGION"/>
    <property type="match status" value="1"/>
</dbReference>
<proteinExistence type="predicted"/>
<dbReference type="InterPro" id="IPR036770">
    <property type="entry name" value="Ankyrin_rpt-contain_sf"/>
</dbReference>
<protein>
    <recommendedName>
        <fullName evidence="4">Ankyrin repeat protein</fullName>
    </recommendedName>
</protein>
<keyword evidence="1" id="KW-0040">ANK repeat</keyword>
<dbReference type="AlphaFoldDB" id="A0A9P8C4G0"/>
<keyword evidence="3" id="KW-1185">Reference proteome</keyword>
<organism evidence="2 3">
    <name type="scientific">Amylocarpus encephaloides</name>
    <dbReference type="NCBI Taxonomy" id="45428"/>
    <lineage>
        <taxon>Eukaryota</taxon>
        <taxon>Fungi</taxon>
        <taxon>Dikarya</taxon>
        <taxon>Ascomycota</taxon>
        <taxon>Pezizomycotina</taxon>
        <taxon>Leotiomycetes</taxon>
        <taxon>Helotiales</taxon>
        <taxon>Helotiales incertae sedis</taxon>
        <taxon>Amylocarpus</taxon>
    </lineage>
</organism>
<dbReference type="SUPFAM" id="SSF48403">
    <property type="entry name" value="Ankyrin repeat"/>
    <property type="match status" value="1"/>
</dbReference>
<evidence type="ECO:0008006" key="4">
    <source>
        <dbReference type="Google" id="ProtNLM"/>
    </source>
</evidence>
<sequence>MESKFYLPAVTVTNVDEDELLKALRVVKENKTRDSAQDGPKRAAIEILGAGKAIGPPQDHPNLAQEIRLYILLFVASVDEKAGALRRTALHWAVNSGTAQAVEMLLRYKASPTIKDRDGNDAIALAIKNADKLTTDTKKSESERLDDHEVACKNMDTSLLRDFLQKGLDPKAKFKIRTIMSR</sequence>
<dbReference type="Proteomes" id="UP000824998">
    <property type="component" value="Unassembled WGS sequence"/>
</dbReference>